<evidence type="ECO:0000313" key="2">
    <source>
        <dbReference type="EnsemblPlants" id="Ma09_p06760.1"/>
    </source>
</evidence>
<sequence>MHLLTSISGTPRAGRHLLHVEPACVVLVSLLLEAGGRMGRSKSEAPRRLRFASPDEAGDDVECSGASCRSCAAVMVADCVALGCCPCAVVDVLALALVKVPWAVSRRCLGMLKRREGASRRRRLRDEGGVERMRREVVVEGREAKSSEKMKRWADVGATEGENGHGGQRSDADKVWMELYQIGHWGFGCPSREFRGGAIREDT</sequence>
<dbReference type="Proteomes" id="UP000012960">
    <property type="component" value="Unplaced"/>
</dbReference>
<proteinExistence type="predicted"/>
<dbReference type="AlphaFoldDB" id="A0A804KGQ6"/>
<protein>
    <submittedName>
        <fullName evidence="1">(wild Malaysian banana) hypothetical protein</fullName>
    </submittedName>
</protein>
<name>A0A804KGQ6_MUSAM</name>
<gene>
    <name evidence="1" type="ORF">GSMUA_225100.1</name>
</gene>
<dbReference type="FunCoup" id="A0A804KGQ6">
    <property type="interactions" value="2208"/>
</dbReference>
<dbReference type="EnsemblPlants" id="Ma09_t06760.1">
    <property type="protein sequence ID" value="Ma09_p06760.1"/>
    <property type="gene ID" value="Ma09_g06760"/>
</dbReference>
<dbReference type="Gramene" id="Ma09_t06760.1">
    <property type="protein sequence ID" value="Ma09_p06760.1"/>
    <property type="gene ID" value="Ma09_g06760"/>
</dbReference>
<accession>A0A804KGQ6</accession>
<dbReference type="EMBL" id="HG996474">
    <property type="protein sequence ID" value="CAG1834405.1"/>
    <property type="molecule type" value="Genomic_DNA"/>
</dbReference>
<dbReference type="InParanoid" id="A0A804KGQ6"/>
<dbReference type="PANTHER" id="PTHR33264:SF6">
    <property type="entry name" value="OS01G0638800 PROTEIN"/>
    <property type="match status" value="1"/>
</dbReference>
<dbReference type="PANTHER" id="PTHR33264">
    <property type="entry name" value="EXPRESSED PROTEIN"/>
    <property type="match status" value="1"/>
</dbReference>
<reference evidence="1" key="1">
    <citation type="submission" date="2021-03" db="EMBL/GenBank/DDBJ databases">
        <authorList>
            <consortium name="Genoscope - CEA"/>
            <person name="William W."/>
        </authorList>
    </citation>
    <scope>NUCLEOTIDE SEQUENCE</scope>
    <source>
        <strain evidence="1">Doubled-haploid Pahang</strain>
    </source>
</reference>
<evidence type="ECO:0000313" key="1">
    <source>
        <dbReference type="EMBL" id="CAG1834405.1"/>
    </source>
</evidence>
<organism evidence="2 3">
    <name type="scientific">Musa acuminata subsp. malaccensis</name>
    <name type="common">Wild banana</name>
    <name type="synonym">Musa malaccensis</name>
    <dbReference type="NCBI Taxonomy" id="214687"/>
    <lineage>
        <taxon>Eukaryota</taxon>
        <taxon>Viridiplantae</taxon>
        <taxon>Streptophyta</taxon>
        <taxon>Embryophyta</taxon>
        <taxon>Tracheophyta</taxon>
        <taxon>Spermatophyta</taxon>
        <taxon>Magnoliopsida</taxon>
        <taxon>Liliopsida</taxon>
        <taxon>Zingiberales</taxon>
        <taxon>Musaceae</taxon>
        <taxon>Musa</taxon>
    </lineage>
</organism>
<reference evidence="2" key="2">
    <citation type="submission" date="2021-05" db="UniProtKB">
        <authorList>
            <consortium name="EnsemblPlants"/>
        </authorList>
    </citation>
    <scope>IDENTIFICATION</scope>
    <source>
        <strain evidence="2">subsp. malaccensis</strain>
    </source>
</reference>
<keyword evidence="3" id="KW-1185">Reference proteome</keyword>
<dbReference type="OMA" id="HVEPACV"/>
<evidence type="ECO:0000313" key="3">
    <source>
        <dbReference type="Proteomes" id="UP000012960"/>
    </source>
</evidence>